<dbReference type="Proteomes" id="UP001203665">
    <property type="component" value="Unassembled WGS sequence"/>
</dbReference>
<evidence type="ECO:0000313" key="3">
    <source>
        <dbReference type="Proteomes" id="UP001203665"/>
    </source>
</evidence>
<comment type="caution">
    <text evidence="2">The sequence shown here is derived from an EMBL/GenBank/DDBJ whole genome shotgun (WGS) entry which is preliminary data.</text>
</comment>
<accession>A0ABT0XG80</accession>
<feature type="transmembrane region" description="Helical" evidence="1">
    <location>
        <begin position="34"/>
        <end position="54"/>
    </location>
</feature>
<evidence type="ECO:0000256" key="1">
    <source>
        <dbReference type="SAM" id="Phobius"/>
    </source>
</evidence>
<proteinExistence type="predicted"/>
<gene>
    <name evidence="2" type="ORF">NDM98_04920</name>
</gene>
<evidence type="ECO:0008006" key="4">
    <source>
        <dbReference type="Google" id="ProtNLM"/>
    </source>
</evidence>
<protein>
    <recommendedName>
        <fullName evidence="4">DUF1049 domain-containing protein</fullName>
    </recommendedName>
</protein>
<dbReference type="RefSeq" id="WP_251605035.1">
    <property type="nucleotide sequence ID" value="NZ_JAMQJY010000001.1"/>
</dbReference>
<keyword evidence="3" id="KW-1185">Reference proteome</keyword>
<dbReference type="EMBL" id="JAMQJY010000001">
    <property type="protein sequence ID" value="MCM2674906.1"/>
    <property type="molecule type" value="Genomic_DNA"/>
</dbReference>
<reference evidence="2" key="1">
    <citation type="submission" date="2022-06" db="EMBL/GenBank/DDBJ databases">
        <title>Alkalicoccobacillus porphyridii sp. nov., isolated from a marine red alga, Porphyridium purpureum and reclassification of Shouchella plakortidis and Shouchella gibsonii as Alkalicoccobacillus plakortidis comb. nov. and Alkalicoccobacillus gibsonii comb. nov.</title>
        <authorList>
            <person name="Kim K.H."/>
            <person name="Lee J.K."/>
            <person name="Han D.M."/>
            <person name="Baek J.H."/>
            <person name="Jeon C.O."/>
        </authorList>
    </citation>
    <scope>NUCLEOTIDE SEQUENCE</scope>
    <source>
        <strain evidence="2">DSM 19153</strain>
    </source>
</reference>
<sequence>MKANRLLFLIIVMMFFITLNNVSTSSFSFFSDDLTFLMISLLFVIALVIQAMTLPKMKPKKK</sequence>
<organism evidence="2 3">
    <name type="scientific">Alkalicoccobacillus plakortidis</name>
    <dbReference type="NCBI Taxonomy" id="444060"/>
    <lineage>
        <taxon>Bacteria</taxon>
        <taxon>Bacillati</taxon>
        <taxon>Bacillota</taxon>
        <taxon>Bacilli</taxon>
        <taxon>Bacillales</taxon>
        <taxon>Bacillaceae</taxon>
        <taxon>Alkalicoccobacillus</taxon>
    </lineage>
</organism>
<keyword evidence="1" id="KW-1133">Transmembrane helix</keyword>
<keyword evidence="1" id="KW-0812">Transmembrane</keyword>
<evidence type="ECO:0000313" key="2">
    <source>
        <dbReference type="EMBL" id="MCM2674906.1"/>
    </source>
</evidence>
<name>A0ABT0XG80_9BACI</name>
<keyword evidence="1" id="KW-0472">Membrane</keyword>